<evidence type="ECO:0000313" key="4">
    <source>
        <dbReference type="Proteomes" id="UP000190961"/>
    </source>
</evidence>
<evidence type="ECO:0000313" key="3">
    <source>
        <dbReference type="EMBL" id="SKC83283.1"/>
    </source>
</evidence>
<proteinExistence type="predicted"/>
<dbReference type="GO" id="GO:0008889">
    <property type="term" value="F:glycerophosphodiester phosphodiesterase activity"/>
    <property type="evidence" value="ECO:0007669"/>
    <property type="project" value="TreeGrafter"/>
</dbReference>
<name>A0A1T5M578_9BACT</name>
<dbReference type="GO" id="GO:0070291">
    <property type="term" value="P:N-acylethanolamine metabolic process"/>
    <property type="evidence" value="ECO:0007669"/>
    <property type="project" value="TreeGrafter"/>
</dbReference>
<dbReference type="Pfam" id="PF03009">
    <property type="entry name" value="GDPD"/>
    <property type="match status" value="1"/>
</dbReference>
<dbReference type="GO" id="GO:0005886">
    <property type="term" value="C:plasma membrane"/>
    <property type="evidence" value="ECO:0007669"/>
    <property type="project" value="TreeGrafter"/>
</dbReference>
<dbReference type="InterPro" id="IPR030395">
    <property type="entry name" value="GP_PDE_dom"/>
</dbReference>
<feature type="signal peptide" evidence="1">
    <location>
        <begin position="1"/>
        <end position="23"/>
    </location>
</feature>
<reference evidence="3 4" key="1">
    <citation type="submission" date="2017-02" db="EMBL/GenBank/DDBJ databases">
        <authorList>
            <person name="Peterson S.W."/>
        </authorList>
    </citation>
    <scope>NUCLEOTIDE SEQUENCE [LARGE SCALE GENOMIC DNA]</scope>
    <source>
        <strain evidence="3 4">DSM 25262</strain>
    </source>
</reference>
<keyword evidence="1" id="KW-0732">Signal</keyword>
<dbReference type="AlphaFoldDB" id="A0A1T5M578"/>
<dbReference type="CDD" id="cd08566">
    <property type="entry name" value="GDPD_AtGDE_like"/>
    <property type="match status" value="1"/>
</dbReference>
<evidence type="ECO:0000256" key="1">
    <source>
        <dbReference type="SAM" id="SignalP"/>
    </source>
</evidence>
<dbReference type="GO" id="GO:0006644">
    <property type="term" value="P:phospholipid metabolic process"/>
    <property type="evidence" value="ECO:0007669"/>
    <property type="project" value="TreeGrafter"/>
</dbReference>
<keyword evidence="4" id="KW-1185">Reference proteome</keyword>
<organism evidence="3 4">
    <name type="scientific">Ohtaekwangia koreensis</name>
    <dbReference type="NCBI Taxonomy" id="688867"/>
    <lineage>
        <taxon>Bacteria</taxon>
        <taxon>Pseudomonadati</taxon>
        <taxon>Bacteroidota</taxon>
        <taxon>Cytophagia</taxon>
        <taxon>Cytophagales</taxon>
        <taxon>Fulvivirgaceae</taxon>
        <taxon>Ohtaekwangia</taxon>
    </lineage>
</organism>
<accession>A0A1T5M578</accession>
<dbReference type="GO" id="GO:0006580">
    <property type="term" value="P:ethanolamine metabolic process"/>
    <property type="evidence" value="ECO:0007669"/>
    <property type="project" value="TreeGrafter"/>
</dbReference>
<dbReference type="Gene3D" id="3.20.20.190">
    <property type="entry name" value="Phosphatidylinositol (PI) phosphodiesterase"/>
    <property type="match status" value="1"/>
</dbReference>
<sequence length="506" mass="57745">MQKTKTLLSSLLLWIAFSSSLLAQQYKTNYIINTLKRPQKDLVAVCAHRGYWRERGVPENSLAAIQRAVNVGIETIELDIKLSSDGVPVLMHDVTLGRITNAPQVFPSKGNNPPVNWCTNGDLQKLRLKDRYGSLTNEHLPTLWQALEYIKNQRLSVVIVLDIKDRQATRACWDVVKWAKNYWGTPAYDWVIFKLNATVYGENPSTMEDDLQLKKGHKGDFGQWITWEYNFKYVPVFTTNMYEKLNCLKTYNNYKNKPYFISVEVDLKQDRGIHSDIVNQAKRDKKTLVCFNALPDAGGDRFWKVDYSGTYRLKDIYYTAPGGSPRDTDDKRGSWQWLVGWRCRWITTDEPYTLITDYLKPQGKRNTSWYYKNWANSASGRLSEEGDSLLVEDDTLLDTINYTSQTTDAFSKASTSSTTDSLSVFPNPTDGRLSVSVFYNITGYVTINLYDASGVVVFQQGIRMEDGLQDLNILDLKAAGVKPGIYALQAILPEGRAQKMIRIVLR</sequence>
<dbReference type="PANTHER" id="PTHR46320">
    <property type="entry name" value="GLYCEROPHOSPHODIESTER PHOSPHODIESTERASE 1"/>
    <property type="match status" value="1"/>
</dbReference>
<dbReference type="InterPro" id="IPR017946">
    <property type="entry name" value="PLC-like_Pdiesterase_TIM-brl"/>
</dbReference>
<dbReference type="OrthoDB" id="384721at2"/>
<feature type="chain" id="PRO_5012436954" evidence="1">
    <location>
        <begin position="24"/>
        <end position="506"/>
    </location>
</feature>
<evidence type="ECO:0000259" key="2">
    <source>
        <dbReference type="PROSITE" id="PS51704"/>
    </source>
</evidence>
<protein>
    <submittedName>
        <fullName evidence="3">Por secretion system C-terminal sorting domain-containing protein</fullName>
    </submittedName>
</protein>
<dbReference type="SUPFAM" id="SSF51695">
    <property type="entry name" value="PLC-like phosphodiesterases"/>
    <property type="match status" value="1"/>
</dbReference>
<dbReference type="RefSeq" id="WP_079688937.1">
    <property type="nucleotide sequence ID" value="NZ_FUZU01000003.1"/>
</dbReference>
<dbReference type="PROSITE" id="PS51704">
    <property type="entry name" value="GP_PDE"/>
    <property type="match status" value="1"/>
</dbReference>
<dbReference type="PANTHER" id="PTHR46320:SF1">
    <property type="entry name" value="GLYCEROPHOSPHODIESTER PHOSPHODIESTERASE 1"/>
    <property type="match status" value="1"/>
</dbReference>
<dbReference type="Proteomes" id="UP000190961">
    <property type="component" value="Unassembled WGS sequence"/>
</dbReference>
<dbReference type="EMBL" id="FUZU01000003">
    <property type="protein sequence ID" value="SKC83283.1"/>
    <property type="molecule type" value="Genomic_DNA"/>
</dbReference>
<dbReference type="InterPro" id="IPR026444">
    <property type="entry name" value="Secre_tail"/>
</dbReference>
<dbReference type="NCBIfam" id="TIGR04183">
    <property type="entry name" value="Por_Secre_tail"/>
    <property type="match status" value="1"/>
</dbReference>
<dbReference type="STRING" id="688867.SAMN05660236_4407"/>
<gene>
    <name evidence="3" type="ORF">SAMN05660236_4407</name>
</gene>
<feature type="domain" description="GP-PDE" evidence="2">
    <location>
        <begin position="43"/>
        <end position="165"/>
    </location>
</feature>